<dbReference type="RefSeq" id="WP_377554643.1">
    <property type="nucleotide sequence ID" value="NZ_JBHUHQ010000002.1"/>
</dbReference>
<evidence type="ECO:0000256" key="1">
    <source>
        <dbReference type="SAM" id="Phobius"/>
    </source>
</evidence>
<name>A0ABW4VWL8_9BACI</name>
<organism evidence="2 3">
    <name type="scientific">Ornithinibacillus salinisoli</name>
    <dbReference type="NCBI Taxonomy" id="1848459"/>
    <lineage>
        <taxon>Bacteria</taxon>
        <taxon>Bacillati</taxon>
        <taxon>Bacillota</taxon>
        <taxon>Bacilli</taxon>
        <taxon>Bacillales</taxon>
        <taxon>Bacillaceae</taxon>
        <taxon>Ornithinibacillus</taxon>
    </lineage>
</organism>
<accession>A0ABW4VWL8</accession>
<comment type="caution">
    <text evidence="2">The sequence shown here is derived from an EMBL/GenBank/DDBJ whole genome shotgun (WGS) entry which is preliminary data.</text>
</comment>
<evidence type="ECO:0000313" key="2">
    <source>
        <dbReference type="EMBL" id="MFD2042925.1"/>
    </source>
</evidence>
<evidence type="ECO:0000313" key="3">
    <source>
        <dbReference type="Proteomes" id="UP001597383"/>
    </source>
</evidence>
<keyword evidence="1" id="KW-0472">Membrane</keyword>
<keyword evidence="1" id="KW-1133">Transmembrane helix</keyword>
<keyword evidence="1" id="KW-0812">Transmembrane</keyword>
<gene>
    <name evidence="2" type="ORF">ACFSJF_01195</name>
</gene>
<sequence length="166" mass="19930">MKRFSFLGIISILIIFLVLTSSNLYEDTKRYKMEIGHRYEQLVRETRSSVRQMLKVNLEEALESEYGTKLIENLNSQIRSKEIEFLRLRNDISKIGRLLRKVYEIQQSGLEQGEVSKEEINVYRNNLVKLNFILMDFDHDIRDWYDTFTKKDPEILTKMEKRLNED</sequence>
<proteinExistence type="predicted"/>
<dbReference type="Proteomes" id="UP001597383">
    <property type="component" value="Unassembled WGS sequence"/>
</dbReference>
<keyword evidence="3" id="KW-1185">Reference proteome</keyword>
<feature type="transmembrane region" description="Helical" evidence="1">
    <location>
        <begin position="6"/>
        <end position="25"/>
    </location>
</feature>
<reference evidence="3" key="1">
    <citation type="journal article" date="2019" name="Int. J. Syst. Evol. Microbiol.">
        <title>The Global Catalogue of Microorganisms (GCM) 10K type strain sequencing project: providing services to taxonomists for standard genome sequencing and annotation.</title>
        <authorList>
            <consortium name="The Broad Institute Genomics Platform"/>
            <consortium name="The Broad Institute Genome Sequencing Center for Infectious Disease"/>
            <person name="Wu L."/>
            <person name="Ma J."/>
        </authorList>
    </citation>
    <scope>NUCLEOTIDE SEQUENCE [LARGE SCALE GENOMIC DNA]</scope>
    <source>
        <strain evidence="3">R28</strain>
    </source>
</reference>
<dbReference type="EMBL" id="JBHUHQ010000002">
    <property type="protein sequence ID" value="MFD2042925.1"/>
    <property type="molecule type" value="Genomic_DNA"/>
</dbReference>
<protein>
    <submittedName>
        <fullName evidence="2">Uncharacterized protein</fullName>
    </submittedName>
</protein>